<dbReference type="GO" id="GO:0016740">
    <property type="term" value="F:transferase activity"/>
    <property type="evidence" value="ECO:0007669"/>
    <property type="project" value="UniProtKB-KW"/>
</dbReference>
<feature type="compositionally biased region" description="Polar residues" evidence="4">
    <location>
        <begin position="418"/>
        <end position="432"/>
    </location>
</feature>
<dbReference type="PANTHER" id="PTHR24126">
    <property type="entry name" value="ANKYRIN REPEAT, PH AND SEC7 DOMAIN CONTAINING PROTEIN SECG-RELATED"/>
    <property type="match status" value="1"/>
</dbReference>
<keyword evidence="2 3" id="KW-0040">ANK repeat</keyword>
<feature type="region of interest" description="Disordered" evidence="4">
    <location>
        <begin position="407"/>
        <end position="432"/>
    </location>
</feature>
<dbReference type="PROSITE" id="PS50297">
    <property type="entry name" value="ANK_REP_REGION"/>
    <property type="match status" value="2"/>
</dbReference>
<keyword evidence="5" id="KW-1133">Transmembrane helix</keyword>
<comment type="caution">
    <text evidence="6">The sequence shown here is derived from an EMBL/GenBank/DDBJ whole genome shotgun (WGS) entry which is preliminary data.</text>
</comment>
<keyword evidence="7" id="KW-1185">Reference proteome</keyword>
<dbReference type="InterPro" id="IPR036770">
    <property type="entry name" value="Ankyrin_rpt-contain_sf"/>
</dbReference>
<protein>
    <submittedName>
        <fullName evidence="6">Palmitoyltransferase</fullName>
    </submittedName>
</protein>
<dbReference type="SMART" id="SM00248">
    <property type="entry name" value="ANK"/>
    <property type="match status" value="5"/>
</dbReference>
<feature type="repeat" description="ANK" evidence="3">
    <location>
        <begin position="251"/>
        <end position="283"/>
    </location>
</feature>
<evidence type="ECO:0000256" key="3">
    <source>
        <dbReference type="PROSITE-ProRule" id="PRU00023"/>
    </source>
</evidence>
<dbReference type="Gene3D" id="1.25.40.20">
    <property type="entry name" value="Ankyrin repeat-containing domain"/>
    <property type="match status" value="2"/>
</dbReference>
<keyword evidence="1" id="KW-0677">Repeat</keyword>
<dbReference type="InterPro" id="IPR002110">
    <property type="entry name" value="Ankyrin_rpt"/>
</dbReference>
<evidence type="ECO:0000313" key="7">
    <source>
        <dbReference type="Proteomes" id="UP000198211"/>
    </source>
</evidence>
<feature type="repeat" description="ANK" evidence="3">
    <location>
        <begin position="218"/>
        <end position="250"/>
    </location>
</feature>
<name>A0A225WT43_9STRA</name>
<sequence length="432" mass="47655">MAISKAVQAVERQELLQEEKRTERALAEATRRRVADSVFRLLTVHEARHQMNALHLAVLYEHPIVVAYLVSVAKNYFPRDREVLVHMNGDKKRHIHLRGRQNGHETPECSSDRELELMDEETNSNASTETQDQEEELSCGTLQDFLDSRCGDSKHRATALMLCTSVACASTLIDSGASLDAMNSSGMTAMHYAASTGNAAFVSLLVYRGADVNQTDSRGATALHWAVFEGYQYTAMLLVGYGANQKICDSEKQTPLMIASALGDAFLAKQLVVEGAPVKAKDKHGRTAMDIARQGAHFDTVSASNDPVSNNWAGIFDFHVCYVRVSSTLLLHGIHVGLVACATIFGLPTATLLIMQLRNVSRNLTTNEVFNKDKYPYLKTAMDEFYNPFDLGCAHNFAEVCRGEVPTNEEDEGELDDTQSSVLQEPNVSSEM</sequence>
<dbReference type="PANTHER" id="PTHR24126:SF14">
    <property type="entry name" value="ANK_REP_REGION DOMAIN-CONTAINING PROTEIN"/>
    <property type="match status" value="1"/>
</dbReference>
<feature type="repeat" description="ANK" evidence="3">
    <location>
        <begin position="185"/>
        <end position="217"/>
    </location>
</feature>
<dbReference type="SUPFAM" id="SSF48403">
    <property type="entry name" value="Ankyrin repeat"/>
    <property type="match status" value="1"/>
</dbReference>
<dbReference type="Proteomes" id="UP000198211">
    <property type="component" value="Unassembled WGS sequence"/>
</dbReference>
<evidence type="ECO:0000313" key="6">
    <source>
        <dbReference type="EMBL" id="OWZ20806.1"/>
    </source>
</evidence>
<dbReference type="AlphaFoldDB" id="A0A225WT43"/>
<organism evidence="6 7">
    <name type="scientific">Phytophthora megakarya</name>
    <dbReference type="NCBI Taxonomy" id="4795"/>
    <lineage>
        <taxon>Eukaryota</taxon>
        <taxon>Sar</taxon>
        <taxon>Stramenopiles</taxon>
        <taxon>Oomycota</taxon>
        <taxon>Peronosporomycetes</taxon>
        <taxon>Peronosporales</taxon>
        <taxon>Peronosporaceae</taxon>
        <taxon>Phytophthora</taxon>
    </lineage>
</organism>
<gene>
    <name evidence="6" type="ORF">PHMEG_0004743</name>
</gene>
<keyword evidence="6" id="KW-0808">Transferase</keyword>
<evidence type="ECO:0000256" key="4">
    <source>
        <dbReference type="SAM" id="MobiDB-lite"/>
    </source>
</evidence>
<dbReference type="OrthoDB" id="331948at2759"/>
<evidence type="ECO:0000256" key="1">
    <source>
        <dbReference type="ARBA" id="ARBA00022737"/>
    </source>
</evidence>
<dbReference type="STRING" id="4795.A0A225WT43"/>
<reference evidence="7" key="1">
    <citation type="submission" date="2017-03" db="EMBL/GenBank/DDBJ databases">
        <title>Phytopthora megakarya and P. palmivora, two closely related causual agents of cacao black pod achieved similar genome size and gene model numbers by different mechanisms.</title>
        <authorList>
            <person name="Ali S."/>
            <person name="Shao J."/>
            <person name="Larry D.J."/>
            <person name="Kronmiller B."/>
            <person name="Shen D."/>
            <person name="Strem M.D."/>
            <person name="Melnick R.L."/>
            <person name="Guiltinan M.J."/>
            <person name="Tyler B.M."/>
            <person name="Meinhardt L.W."/>
            <person name="Bailey B.A."/>
        </authorList>
    </citation>
    <scope>NUCLEOTIDE SEQUENCE [LARGE SCALE GENOMIC DNA]</scope>
    <source>
        <strain evidence="7">zdho120</strain>
    </source>
</reference>
<keyword evidence="5" id="KW-0812">Transmembrane</keyword>
<accession>A0A225WT43</accession>
<dbReference type="EMBL" id="NBNE01000288">
    <property type="protein sequence ID" value="OWZ20806.1"/>
    <property type="molecule type" value="Genomic_DNA"/>
</dbReference>
<dbReference type="PROSITE" id="PS50088">
    <property type="entry name" value="ANK_REPEAT"/>
    <property type="match status" value="3"/>
</dbReference>
<evidence type="ECO:0000256" key="2">
    <source>
        <dbReference type="ARBA" id="ARBA00023043"/>
    </source>
</evidence>
<evidence type="ECO:0000256" key="5">
    <source>
        <dbReference type="SAM" id="Phobius"/>
    </source>
</evidence>
<feature type="compositionally biased region" description="Acidic residues" evidence="4">
    <location>
        <begin position="407"/>
        <end position="417"/>
    </location>
</feature>
<dbReference type="Pfam" id="PF12796">
    <property type="entry name" value="Ank_2"/>
    <property type="match status" value="1"/>
</dbReference>
<feature type="transmembrane region" description="Helical" evidence="5">
    <location>
        <begin position="329"/>
        <end position="354"/>
    </location>
</feature>
<keyword evidence="5" id="KW-0472">Membrane</keyword>
<proteinExistence type="predicted"/>